<gene>
    <name evidence="2" type="ORF">CLUP02_06549</name>
</gene>
<evidence type="ECO:0008006" key="4">
    <source>
        <dbReference type="Google" id="ProtNLM"/>
    </source>
</evidence>
<keyword evidence="3" id="KW-1185">Reference proteome</keyword>
<evidence type="ECO:0000256" key="1">
    <source>
        <dbReference type="SAM" id="SignalP"/>
    </source>
</evidence>
<sequence length="107" mass="11790">MSFIPLLCCHPLLQWRLCIAGSTFDPWNADSASILLAQSMSSPRRLPSFGAETGRCNGGSGLLPTFLSFSLRRRTPGNHPTSGPSYRDLLFFLSRTVCLRVCMYASC</sequence>
<dbReference type="GeneID" id="73340558"/>
<proteinExistence type="predicted"/>
<name>A0A9Q8SPW0_9PEZI</name>
<accession>A0A9Q8SPW0</accession>
<feature type="signal peptide" evidence="1">
    <location>
        <begin position="1"/>
        <end position="20"/>
    </location>
</feature>
<protein>
    <recommendedName>
        <fullName evidence="4">Secreted protein</fullName>
    </recommendedName>
</protein>
<evidence type="ECO:0000313" key="3">
    <source>
        <dbReference type="Proteomes" id="UP000830671"/>
    </source>
</evidence>
<dbReference type="AlphaFoldDB" id="A0A9Q8SPW0"/>
<organism evidence="2 3">
    <name type="scientific">Colletotrichum lupini</name>
    <dbReference type="NCBI Taxonomy" id="145971"/>
    <lineage>
        <taxon>Eukaryota</taxon>
        <taxon>Fungi</taxon>
        <taxon>Dikarya</taxon>
        <taxon>Ascomycota</taxon>
        <taxon>Pezizomycotina</taxon>
        <taxon>Sordariomycetes</taxon>
        <taxon>Hypocreomycetidae</taxon>
        <taxon>Glomerellales</taxon>
        <taxon>Glomerellaceae</taxon>
        <taxon>Colletotrichum</taxon>
        <taxon>Colletotrichum acutatum species complex</taxon>
    </lineage>
</organism>
<keyword evidence="1" id="KW-0732">Signal</keyword>
<dbReference type="Proteomes" id="UP000830671">
    <property type="component" value="Chromosome 3"/>
</dbReference>
<dbReference type="KEGG" id="clup:CLUP02_06549"/>
<dbReference type="EMBL" id="CP019475">
    <property type="protein sequence ID" value="UQC81063.1"/>
    <property type="molecule type" value="Genomic_DNA"/>
</dbReference>
<reference evidence="2" key="1">
    <citation type="journal article" date="2021" name="Mol. Plant Microbe Interact.">
        <title>Complete Genome Sequence of the Plant-Pathogenic Fungus Colletotrichum lupini.</title>
        <authorList>
            <person name="Baroncelli R."/>
            <person name="Pensec F."/>
            <person name="Da Lio D."/>
            <person name="Boufleur T."/>
            <person name="Vicente I."/>
            <person name="Sarrocco S."/>
            <person name="Picot A."/>
            <person name="Baraldi E."/>
            <person name="Sukno S."/>
            <person name="Thon M."/>
            <person name="Le Floch G."/>
        </authorList>
    </citation>
    <scope>NUCLEOTIDE SEQUENCE</scope>
    <source>
        <strain evidence="2">IMI 504893</strain>
    </source>
</reference>
<evidence type="ECO:0000313" key="2">
    <source>
        <dbReference type="EMBL" id="UQC81063.1"/>
    </source>
</evidence>
<dbReference type="RefSeq" id="XP_049142691.1">
    <property type="nucleotide sequence ID" value="XM_049285548.1"/>
</dbReference>
<feature type="chain" id="PRO_5040159350" description="Secreted protein" evidence="1">
    <location>
        <begin position="21"/>
        <end position="107"/>
    </location>
</feature>